<dbReference type="InterPro" id="IPR037185">
    <property type="entry name" value="EmrE-like"/>
</dbReference>
<evidence type="ECO:0000256" key="3">
    <source>
        <dbReference type="ARBA" id="ARBA00022692"/>
    </source>
</evidence>
<dbReference type="OrthoDB" id="9805239at2"/>
<dbReference type="InterPro" id="IPR000620">
    <property type="entry name" value="EamA_dom"/>
</dbReference>
<reference evidence="8 9" key="1">
    <citation type="submission" date="2018-07" db="EMBL/GenBank/DDBJ databases">
        <title>Genomic Encyclopedia of Type Strains, Phase IV (KMG-IV): sequencing the most valuable type-strain genomes for metagenomic binning, comparative biology and taxonomic classification.</title>
        <authorList>
            <person name="Goeker M."/>
        </authorList>
    </citation>
    <scope>NUCLEOTIDE SEQUENCE [LARGE SCALE GENOMIC DNA]</scope>
    <source>
        <strain evidence="8 9">DSM 25281</strain>
    </source>
</reference>
<evidence type="ECO:0000313" key="9">
    <source>
        <dbReference type="Proteomes" id="UP000255326"/>
    </source>
</evidence>
<feature type="transmembrane region" description="Helical" evidence="6">
    <location>
        <begin position="274"/>
        <end position="296"/>
    </location>
</feature>
<feature type="transmembrane region" description="Helical" evidence="6">
    <location>
        <begin position="69"/>
        <end position="89"/>
    </location>
</feature>
<feature type="transmembrane region" description="Helical" evidence="6">
    <location>
        <begin position="7"/>
        <end position="24"/>
    </location>
</feature>
<dbReference type="PANTHER" id="PTHR32322:SF2">
    <property type="entry name" value="EAMA DOMAIN-CONTAINING PROTEIN"/>
    <property type="match status" value="1"/>
</dbReference>
<sequence>MKHSLTYLSLLGFAVITGATFNLAKYTVEFFSPSSAAAWRFGIAASIMLLIMWKREGIRLHHFKQNGKAFLLLGIIGIFGFNALFFLGLQHTSAINGALIMGTNPVLSTILARFILKEKITANQGAGVILALIGVGLVITHGSMAVIENLSFSIGDFIILMGNLCWALYGVLGRKLVKNSTSLATTTYTMVIGAGALILLSLVSDQPASQGITLGAWGSIVFMALFTSVLGYLWWNRAIQIIGIGKTSLFFNLVPVVTMTISAASGIGVEEIQLAGAALVIAGVLTSSGIISKLFISKTDGQLLSKEAD</sequence>
<feature type="transmembrane region" description="Helical" evidence="6">
    <location>
        <begin position="215"/>
        <end position="235"/>
    </location>
</feature>
<dbReference type="RefSeq" id="WP_114746930.1">
    <property type="nucleotide sequence ID" value="NZ_QQAY01000017.1"/>
</dbReference>
<dbReference type="Pfam" id="PF00892">
    <property type="entry name" value="EamA"/>
    <property type="match status" value="2"/>
</dbReference>
<feature type="transmembrane region" description="Helical" evidence="6">
    <location>
        <begin position="95"/>
        <end position="116"/>
    </location>
</feature>
<keyword evidence="9" id="KW-1185">Reference proteome</keyword>
<feature type="transmembrane region" description="Helical" evidence="6">
    <location>
        <begin position="183"/>
        <end position="203"/>
    </location>
</feature>
<feature type="transmembrane region" description="Helical" evidence="6">
    <location>
        <begin position="36"/>
        <end position="53"/>
    </location>
</feature>
<keyword evidence="3 6" id="KW-0812">Transmembrane</keyword>
<proteinExistence type="inferred from homology"/>
<evidence type="ECO:0000313" key="8">
    <source>
        <dbReference type="EMBL" id="RDI38511.1"/>
    </source>
</evidence>
<feature type="domain" description="EamA" evidence="7">
    <location>
        <begin position="154"/>
        <end position="286"/>
    </location>
</feature>
<evidence type="ECO:0000259" key="7">
    <source>
        <dbReference type="Pfam" id="PF00892"/>
    </source>
</evidence>
<protein>
    <submittedName>
        <fullName evidence="8">Drug/metabolite transporter (DMT)-like permease</fullName>
    </submittedName>
</protein>
<dbReference type="GO" id="GO:0016020">
    <property type="term" value="C:membrane"/>
    <property type="evidence" value="ECO:0007669"/>
    <property type="project" value="UniProtKB-SubCell"/>
</dbReference>
<comment type="caution">
    <text evidence="8">The sequence shown here is derived from an EMBL/GenBank/DDBJ whole genome shotgun (WGS) entry which is preliminary data.</text>
</comment>
<comment type="subcellular location">
    <subcellularLocation>
        <location evidence="1">Endomembrane system</location>
        <topology evidence="1">Multi-pass membrane protein</topology>
    </subcellularLocation>
</comment>
<feature type="transmembrane region" description="Helical" evidence="6">
    <location>
        <begin position="153"/>
        <end position="171"/>
    </location>
</feature>
<dbReference type="InterPro" id="IPR050638">
    <property type="entry name" value="AA-Vitamin_Transporters"/>
</dbReference>
<dbReference type="EMBL" id="QQAY01000017">
    <property type="protein sequence ID" value="RDI38511.1"/>
    <property type="molecule type" value="Genomic_DNA"/>
</dbReference>
<gene>
    <name evidence="8" type="ORF">DFR59_11754</name>
</gene>
<feature type="domain" description="EamA" evidence="7">
    <location>
        <begin position="6"/>
        <end position="139"/>
    </location>
</feature>
<comment type="similarity">
    <text evidence="2">Belongs to the EamA transporter family.</text>
</comment>
<keyword evidence="4 6" id="KW-1133">Transmembrane helix</keyword>
<feature type="transmembrane region" description="Helical" evidence="6">
    <location>
        <begin position="128"/>
        <end position="147"/>
    </location>
</feature>
<dbReference type="AlphaFoldDB" id="A0A370G3S6"/>
<dbReference type="Proteomes" id="UP000255326">
    <property type="component" value="Unassembled WGS sequence"/>
</dbReference>
<keyword evidence="5 6" id="KW-0472">Membrane</keyword>
<accession>A0A370G3S6</accession>
<feature type="transmembrane region" description="Helical" evidence="6">
    <location>
        <begin position="247"/>
        <end position="268"/>
    </location>
</feature>
<organism evidence="8 9">
    <name type="scientific">Falsibacillus pallidus</name>
    <dbReference type="NCBI Taxonomy" id="493781"/>
    <lineage>
        <taxon>Bacteria</taxon>
        <taxon>Bacillati</taxon>
        <taxon>Bacillota</taxon>
        <taxon>Bacilli</taxon>
        <taxon>Bacillales</taxon>
        <taxon>Bacillaceae</taxon>
        <taxon>Falsibacillus</taxon>
    </lineage>
</organism>
<dbReference type="SUPFAM" id="SSF103481">
    <property type="entry name" value="Multidrug resistance efflux transporter EmrE"/>
    <property type="match status" value="2"/>
</dbReference>
<evidence type="ECO:0000256" key="4">
    <source>
        <dbReference type="ARBA" id="ARBA00022989"/>
    </source>
</evidence>
<dbReference type="PANTHER" id="PTHR32322">
    <property type="entry name" value="INNER MEMBRANE TRANSPORTER"/>
    <property type="match status" value="1"/>
</dbReference>
<evidence type="ECO:0000256" key="1">
    <source>
        <dbReference type="ARBA" id="ARBA00004127"/>
    </source>
</evidence>
<evidence type="ECO:0000256" key="5">
    <source>
        <dbReference type="ARBA" id="ARBA00023136"/>
    </source>
</evidence>
<name>A0A370G3S6_9BACI</name>
<evidence type="ECO:0000256" key="6">
    <source>
        <dbReference type="SAM" id="Phobius"/>
    </source>
</evidence>
<evidence type="ECO:0000256" key="2">
    <source>
        <dbReference type="ARBA" id="ARBA00007362"/>
    </source>
</evidence>